<evidence type="ECO:0000256" key="8">
    <source>
        <dbReference type="SAM" id="Phobius"/>
    </source>
</evidence>
<comment type="subcellular location">
    <subcellularLocation>
        <location evidence="1">Membrane</location>
        <topology evidence="1">Multi-pass membrane protein</topology>
    </subcellularLocation>
</comment>
<dbReference type="Gene3D" id="1.20.1740.10">
    <property type="entry name" value="Amino acid/polyamine transporter I"/>
    <property type="match status" value="1"/>
</dbReference>
<dbReference type="GO" id="GO:0009847">
    <property type="term" value="P:spore germination"/>
    <property type="evidence" value="ECO:0007669"/>
    <property type="project" value="InterPro"/>
</dbReference>
<feature type="transmembrane region" description="Helical" evidence="8">
    <location>
        <begin position="145"/>
        <end position="165"/>
    </location>
</feature>
<dbReference type="PANTHER" id="PTHR34975:SF2">
    <property type="entry name" value="SPORE GERMINATION PROTEIN A2"/>
    <property type="match status" value="1"/>
</dbReference>
<feature type="transmembrane region" description="Helical" evidence="8">
    <location>
        <begin position="271"/>
        <end position="295"/>
    </location>
</feature>
<reference evidence="9" key="1">
    <citation type="journal article" date="2014" name="Int. J. Syst. Evol. Microbiol.">
        <title>Complete genome sequence of Corynebacterium casei LMG S-19264T (=DSM 44701T), isolated from a smear-ripened cheese.</title>
        <authorList>
            <consortium name="US DOE Joint Genome Institute (JGI-PGF)"/>
            <person name="Walter F."/>
            <person name="Albersmeier A."/>
            <person name="Kalinowski J."/>
            <person name="Ruckert C."/>
        </authorList>
    </citation>
    <scope>NUCLEOTIDE SEQUENCE</scope>
    <source>
        <strain evidence="9">CGMCC 1.12153</strain>
    </source>
</reference>
<proteinExistence type="inferred from homology"/>
<evidence type="ECO:0000256" key="1">
    <source>
        <dbReference type="ARBA" id="ARBA00004141"/>
    </source>
</evidence>
<keyword evidence="4" id="KW-0309">Germination</keyword>
<dbReference type="EMBL" id="BMEL01000001">
    <property type="protein sequence ID" value="GGF16705.1"/>
    <property type="molecule type" value="Genomic_DNA"/>
</dbReference>
<dbReference type="InterPro" id="IPR004761">
    <property type="entry name" value="Spore_GerAB"/>
</dbReference>
<keyword evidence="7 8" id="KW-0472">Membrane</keyword>
<dbReference type="RefSeq" id="WP_188376732.1">
    <property type="nucleotide sequence ID" value="NZ_BMEL01000001.1"/>
</dbReference>
<dbReference type="Pfam" id="PF03845">
    <property type="entry name" value="Spore_permease"/>
    <property type="match status" value="1"/>
</dbReference>
<dbReference type="GO" id="GO:0016020">
    <property type="term" value="C:membrane"/>
    <property type="evidence" value="ECO:0007669"/>
    <property type="project" value="UniProtKB-SubCell"/>
</dbReference>
<evidence type="ECO:0000256" key="6">
    <source>
        <dbReference type="ARBA" id="ARBA00022989"/>
    </source>
</evidence>
<evidence type="ECO:0000313" key="10">
    <source>
        <dbReference type="Proteomes" id="UP000660110"/>
    </source>
</evidence>
<dbReference type="NCBIfam" id="TIGR00912">
    <property type="entry name" value="2A0309"/>
    <property type="match status" value="1"/>
</dbReference>
<keyword evidence="5 8" id="KW-0812">Transmembrane</keyword>
<feature type="transmembrane region" description="Helical" evidence="8">
    <location>
        <begin position="45"/>
        <end position="64"/>
    </location>
</feature>
<feature type="transmembrane region" description="Helical" evidence="8">
    <location>
        <begin position="120"/>
        <end position="138"/>
    </location>
</feature>
<dbReference type="AlphaFoldDB" id="A0A917B1Q6"/>
<keyword evidence="3" id="KW-0813">Transport</keyword>
<sequence>MSSSQKNLKLTRRQYFFIIIQTQIGVGILALPFDLHTAAKQDGWISLIIAWMLLNIILVFLWMLAKKYPEKDYFKIQEFVLTRWVGKTVSALYVIYFSSVGILILLLYSRMISLWVLPNTPYWVLSFMMITISVYIVCCDLITIARIYTMFSALLIFLASLIIYSVKDSKLMYLLPIASNGWGGIITGVDKGIISFLGFLVTLVIYSKVEGSPKDKLKTILYAQFTVFLFYLCIVLVTFTFFSTKEMALVSEPVLYMLKSYQFPIVARIDLFFISIWMVFVATTLSSFLYMAGLGLRRMVNTQQNKWVVFSVGCLFFISSLFIGFDLTKLDRFQTYVVHGGYIFAVGIPLLILLISLFRKNRNKEKTT</sequence>
<protein>
    <submittedName>
        <fullName evidence="9">Germination protein KB</fullName>
    </submittedName>
</protein>
<feature type="transmembrane region" description="Helical" evidence="8">
    <location>
        <begin position="84"/>
        <end position="108"/>
    </location>
</feature>
<name>A0A917B1Q6_HALAA</name>
<comment type="similarity">
    <text evidence="2">Belongs to the amino acid-polyamine-organocation (APC) superfamily. Spore germination protein (SGP) (TC 2.A.3.9) family.</text>
</comment>
<evidence type="ECO:0000256" key="3">
    <source>
        <dbReference type="ARBA" id="ARBA00022448"/>
    </source>
</evidence>
<feature type="transmembrane region" description="Helical" evidence="8">
    <location>
        <begin position="219"/>
        <end position="242"/>
    </location>
</feature>
<feature type="transmembrane region" description="Helical" evidence="8">
    <location>
        <begin position="15"/>
        <end position="33"/>
    </location>
</feature>
<accession>A0A917B1Q6</accession>
<keyword evidence="10" id="KW-1185">Reference proteome</keyword>
<reference evidence="9" key="2">
    <citation type="submission" date="2020-09" db="EMBL/GenBank/DDBJ databases">
        <authorList>
            <person name="Sun Q."/>
            <person name="Zhou Y."/>
        </authorList>
    </citation>
    <scope>NUCLEOTIDE SEQUENCE</scope>
    <source>
        <strain evidence="9">CGMCC 1.12153</strain>
    </source>
</reference>
<keyword evidence="6 8" id="KW-1133">Transmembrane helix</keyword>
<evidence type="ECO:0000313" key="9">
    <source>
        <dbReference type="EMBL" id="GGF16705.1"/>
    </source>
</evidence>
<evidence type="ECO:0000256" key="2">
    <source>
        <dbReference type="ARBA" id="ARBA00007998"/>
    </source>
</evidence>
<feature type="transmembrane region" description="Helical" evidence="8">
    <location>
        <begin position="307"/>
        <end position="325"/>
    </location>
</feature>
<feature type="transmembrane region" description="Helical" evidence="8">
    <location>
        <begin position="337"/>
        <end position="358"/>
    </location>
</feature>
<gene>
    <name evidence="9" type="ORF">GCM10010954_14160</name>
</gene>
<organism evidence="9 10">
    <name type="scientific">Halobacillus andaensis</name>
    <dbReference type="NCBI Taxonomy" id="1176239"/>
    <lineage>
        <taxon>Bacteria</taxon>
        <taxon>Bacillati</taxon>
        <taxon>Bacillota</taxon>
        <taxon>Bacilli</taxon>
        <taxon>Bacillales</taxon>
        <taxon>Bacillaceae</taxon>
        <taxon>Halobacillus</taxon>
    </lineage>
</organism>
<evidence type="ECO:0000256" key="7">
    <source>
        <dbReference type="ARBA" id="ARBA00023136"/>
    </source>
</evidence>
<dbReference type="Proteomes" id="UP000660110">
    <property type="component" value="Unassembled WGS sequence"/>
</dbReference>
<feature type="transmembrane region" description="Helical" evidence="8">
    <location>
        <begin position="185"/>
        <end position="207"/>
    </location>
</feature>
<comment type="caution">
    <text evidence="9">The sequence shown here is derived from an EMBL/GenBank/DDBJ whole genome shotgun (WGS) entry which is preliminary data.</text>
</comment>
<dbReference type="PANTHER" id="PTHR34975">
    <property type="entry name" value="SPORE GERMINATION PROTEIN A2"/>
    <property type="match status" value="1"/>
</dbReference>
<evidence type="ECO:0000256" key="5">
    <source>
        <dbReference type="ARBA" id="ARBA00022692"/>
    </source>
</evidence>
<evidence type="ECO:0000256" key="4">
    <source>
        <dbReference type="ARBA" id="ARBA00022544"/>
    </source>
</evidence>